<dbReference type="Proteomes" id="UP001151071">
    <property type="component" value="Unassembled WGS sequence"/>
</dbReference>
<evidence type="ECO:0000256" key="3">
    <source>
        <dbReference type="SAM" id="Phobius"/>
    </source>
</evidence>
<feature type="domain" description="Putative zinc-finger" evidence="4">
    <location>
        <begin position="4"/>
        <end position="37"/>
    </location>
</feature>
<organism evidence="5 6">
    <name type="scientific">Brevibacillus thermoruber</name>
    <dbReference type="NCBI Taxonomy" id="33942"/>
    <lineage>
        <taxon>Bacteria</taxon>
        <taxon>Bacillati</taxon>
        <taxon>Bacillota</taxon>
        <taxon>Bacilli</taxon>
        <taxon>Bacillales</taxon>
        <taxon>Paenibacillaceae</taxon>
        <taxon>Brevibacillus</taxon>
    </lineage>
</organism>
<sequence length="215" mass="23727">MMKCEEVQELMPDYADGLLSEVTRRRIDNHLTSCRACDADYALWKDSGDWMKSDREQYHAVAPSKSIVDAVMARILSEEKWAIPIGRKVFTVTARMRRVGACAAIILLMLCSFTLYVNTSSTEQANSLMIDGEVVAMGKKAQVITSSMQTADGTYVVEPQPLVSDEKPLVKGTASIVPFNGDHEPTDPAKPNYGIMLSVFGILVTVLSMSWLTRA</sequence>
<dbReference type="InterPro" id="IPR041916">
    <property type="entry name" value="Anti_sigma_zinc_sf"/>
</dbReference>
<keyword evidence="6" id="KW-1185">Reference proteome</keyword>
<reference evidence="5" key="1">
    <citation type="submission" date="2022-12" db="EMBL/GenBank/DDBJ databases">
        <title>Draft genome sequence of the thermophilic strain Brevibacillus thermoruber HT42, isolated from Los Humeros, Puebla, Mexico, with biotechnological potential.</title>
        <authorList>
            <person name="Lara Sanchez J."/>
            <person name="Solis Palacios R."/>
            <person name="Bustos Baena A.S."/>
            <person name="Ruz Baez A.E."/>
            <person name="Espinosa Luna G."/>
            <person name="Oliart Ros R.M."/>
        </authorList>
    </citation>
    <scope>NUCLEOTIDE SEQUENCE</scope>
    <source>
        <strain evidence="5">HT42</strain>
    </source>
</reference>
<evidence type="ECO:0000313" key="6">
    <source>
        <dbReference type="Proteomes" id="UP001151071"/>
    </source>
</evidence>
<accession>A0A9X3Z1M4</accession>
<dbReference type="InterPro" id="IPR027383">
    <property type="entry name" value="Znf_put"/>
</dbReference>
<proteinExistence type="inferred from homology"/>
<dbReference type="Pfam" id="PF13490">
    <property type="entry name" value="zf-HC2"/>
    <property type="match status" value="1"/>
</dbReference>
<keyword evidence="3" id="KW-1133">Transmembrane helix</keyword>
<evidence type="ECO:0000256" key="1">
    <source>
        <dbReference type="ARBA" id="ARBA00024353"/>
    </source>
</evidence>
<evidence type="ECO:0000256" key="2">
    <source>
        <dbReference type="ARBA" id="ARBA00024438"/>
    </source>
</evidence>
<protein>
    <recommendedName>
        <fullName evidence="2">Anti-sigma-W factor RsiW</fullName>
    </recommendedName>
</protein>
<feature type="transmembrane region" description="Helical" evidence="3">
    <location>
        <begin position="193"/>
        <end position="212"/>
    </location>
</feature>
<dbReference type="AlphaFoldDB" id="A0A9X3Z1M4"/>
<comment type="similarity">
    <text evidence="1">Belongs to the zinc-associated anti-sigma factor (ZAS) superfamily. Anti-sigma-W factor family.</text>
</comment>
<keyword evidence="3" id="KW-0812">Transmembrane</keyword>
<keyword evidence="3" id="KW-0472">Membrane</keyword>
<dbReference type="RefSeq" id="WP_051188216.1">
    <property type="nucleotide sequence ID" value="NZ_JAPYYP010000001.1"/>
</dbReference>
<dbReference type="Gene3D" id="1.10.10.1320">
    <property type="entry name" value="Anti-sigma factor, zinc-finger domain"/>
    <property type="match status" value="1"/>
</dbReference>
<gene>
    <name evidence="5" type="ORF">O3V59_00585</name>
</gene>
<evidence type="ECO:0000313" key="5">
    <source>
        <dbReference type="EMBL" id="MDA5106847.1"/>
    </source>
</evidence>
<dbReference type="EMBL" id="JAPYYP010000001">
    <property type="protein sequence ID" value="MDA5106847.1"/>
    <property type="molecule type" value="Genomic_DNA"/>
</dbReference>
<name>A0A9X3Z1M4_9BACL</name>
<feature type="transmembrane region" description="Helical" evidence="3">
    <location>
        <begin position="99"/>
        <end position="117"/>
    </location>
</feature>
<evidence type="ECO:0000259" key="4">
    <source>
        <dbReference type="Pfam" id="PF13490"/>
    </source>
</evidence>
<comment type="caution">
    <text evidence="5">The sequence shown here is derived from an EMBL/GenBank/DDBJ whole genome shotgun (WGS) entry which is preliminary data.</text>
</comment>